<proteinExistence type="predicted"/>
<organism evidence="1 2">
    <name type="scientific">Trema orientale</name>
    <name type="common">Charcoal tree</name>
    <name type="synonym">Celtis orientalis</name>
    <dbReference type="NCBI Taxonomy" id="63057"/>
    <lineage>
        <taxon>Eukaryota</taxon>
        <taxon>Viridiplantae</taxon>
        <taxon>Streptophyta</taxon>
        <taxon>Embryophyta</taxon>
        <taxon>Tracheophyta</taxon>
        <taxon>Spermatophyta</taxon>
        <taxon>Magnoliopsida</taxon>
        <taxon>eudicotyledons</taxon>
        <taxon>Gunneridae</taxon>
        <taxon>Pentapetalae</taxon>
        <taxon>rosids</taxon>
        <taxon>fabids</taxon>
        <taxon>Rosales</taxon>
        <taxon>Cannabaceae</taxon>
        <taxon>Trema</taxon>
    </lineage>
</organism>
<comment type="caution">
    <text evidence="1">The sequence shown here is derived from an EMBL/GenBank/DDBJ whole genome shotgun (WGS) entry which is preliminary data.</text>
</comment>
<name>A0A2P5BWA1_TREOI</name>
<sequence length="77" mass="8397">MSAVVEMWMSELGKLGQKVGAAGKRRLVLLSSKAKQEDQQVEIGDQQVAANKEKLASSSTTLSEDTVFLLMDRFAPL</sequence>
<dbReference type="PANTHER" id="PTHR36346:SF2">
    <property type="entry name" value="EXPRESSED PROTEIN"/>
    <property type="match status" value="1"/>
</dbReference>
<reference evidence="2" key="1">
    <citation type="submission" date="2016-06" db="EMBL/GenBank/DDBJ databases">
        <title>Parallel loss of symbiosis genes in relatives of nitrogen-fixing non-legume Parasponia.</title>
        <authorList>
            <person name="Van Velzen R."/>
            <person name="Holmer R."/>
            <person name="Bu F."/>
            <person name="Rutten L."/>
            <person name="Van Zeijl A."/>
            <person name="Liu W."/>
            <person name="Santuari L."/>
            <person name="Cao Q."/>
            <person name="Sharma T."/>
            <person name="Shen D."/>
            <person name="Roswanjaya Y."/>
            <person name="Wardhani T."/>
            <person name="Kalhor M.S."/>
            <person name="Jansen J."/>
            <person name="Van den Hoogen J."/>
            <person name="Gungor B."/>
            <person name="Hartog M."/>
            <person name="Hontelez J."/>
            <person name="Verver J."/>
            <person name="Yang W.-C."/>
            <person name="Schijlen E."/>
            <person name="Repin R."/>
            <person name="Schilthuizen M."/>
            <person name="Schranz E."/>
            <person name="Heidstra R."/>
            <person name="Miyata K."/>
            <person name="Fedorova E."/>
            <person name="Kohlen W."/>
            <person name="Bisseling T."/>
            <person name="Smit S."/>
            <person name="Geurts R."/>
        </authorList>
    </citation>
    <scope>NUCLEOTIDE SEQUENCE [LARGE SCALE GENOMIC DNA]</scope>
    <source>
        <strain evidence="2">cv. RG33-2</strain>
    </source>
</reference>
<dbReference type="InParanoid" id="A0A2P5BWA1"/>
<dbReference type="Proteomes" id="UP000237000">
    <property type="component" value="Unassembled WGS sequence"/>
</dbReference>
<dbReference type="EMBL" id="JXTC01000450">
    <property type="protein sequence ID" value="PON53041.1"/>
    <property type="molecule type" value="Genomic_DNA"/>
</dbReference>
<dbReference type="PANTHER" id="PTHR36346">
    <property type="entry name" value="EXPRESSED PROTEIN"/>
    <property type="match status" value="1"/>
</dbReference>
<dbReference type="OrthoDB" id="683342at2759"/>
<dbReference type="FunCoup" id="A0A2P5BWA1">
    <property type="interactions" value="24"/>
</dbReference>
<evidence type="ECO:0000313" key="1">
    <source>
        <dbReference type="EMBL" id="PON53041.1"/>
    </source>
</evidence>
<evidence type="ECO:0000313" key="2">
    <source>
        <dbReference type="Proteomes" id="UP000237000"/>
    </source>
</evidence>
<dbReference type="AlphaFoldDB" id="A0A2P5BWA1"/>
<keyword evidence="2" id="KW-1185">Reference proteome</keyword>
<gene>
    <name evidence="1" type="ORF">TorRG33x02_306470</name>
</gene>
<protein>
    <submittedName>
        <fullName evidence="1">Stress-induced protein</fullName>
    </submittedName>
</protein>
<accession>A0A2P5BWA1</accession>